<evidence type="ECO:0000256" key="4">
    <source>
        <dbReference type="ARBA" id="ARBA00022927"/>
    </source>
</evidence>
<evidence type="ECO:0000256" key="2">
    <source>
        <dbReference type="ARBA" id="ARBA00022448"/>
    </source>
</evidence>
<feature type="domain" description="Secretin/TonB short N-terminal" evidence="10">
    <location>
        <begin position="329"/>
        <end position="377"/>
    </location>
</feature>
<dbReference type="PANTHER" id="PTHR30604:SF1">
    <property type="entry name" value="DNA UTILIZATION PROTEIN HOFQ"/>
    <property type="match status" value="1"/>
</dbReference>
<evidence type="ECO:0000256" key="9">
    <source>
        <dbReference type="SAM" id="MobiDB-lite"/>
    </source>
</evidence>
<dbReference type="Pfam" id="PF11741">
    <property type="entry name" value="AMIN"/>
    <property type="match status" value="1"/>
</dbReference>
<keyword evidence="4" id="KW-0653">Protein transport</keyword>
<dbReference type="GO" id="GO:0009279">
    <property type="term" value="C:cell outer membrane"/>
    <property type="evidence" value="ECO:0007669"/>
    <property type="project" value="UniProtKB-SubCell"/>
</dbReference>
<dbReference type="EMBL" id="BMLT01000002">
    <property type="protein sequence ID" value="GGO78317.1"/>
    <property type="molecule type" value="Genomic_DNA"/>
</dbReference>
<evidence type="ECO:0000256" key="6">
    <source>
        <dbReference type="ARBA" id="ARBA00023237"/>
    </source>
</evidence>
<dbReference type="InterPro" id="IPR011662">
    <property type="entry name" value="Secretin/TonB_short_N"/>
</dbReference>
<dbReference type="InterPro" id="IPR038591">
    <property type="entry name" value="NolW-like_sf"/>
</dbReference>
<evidence type="ECO:0000256" key="1">
    <source>
        <dbReference type="ARBA" id="ARBA00004370"/>
    </source>
</evidence>
<dbReference type="Pfam" id="PF00263">
    <property type="entry name" value="Secretin"/>
    <property type="match status" value="1"/>
</dbReference>
<dbReference type="PANTHER" id="PTHR30604">
    <property type="entry name" value="PROTEIN TRANSPORT PROTEIN HOFQ"/>
    <property type="match status" value="1"/>
</dbReference>
<evidence type="ECO:0000256" key="5">
    <source>
        <dbReference type="ARBA" id="ARBA00023136"/>
    </source>
</evidence>
<comment type="similarity">
    <text evidence="7">Belongs to the bacterial secretin family.</text>
</comment>
<dbReference type="PRINTS" id="PR00811">
    <property type="entry name" value="BCTERIALGSPD"/>
</dbReference>
<evidence type="ECO:0000313" key="11">
    <source>
        <dbReference type="EMBL" id="GGO78317.1"/>
    </source>
</evidence>
<dbReference type="NCBIfam" id="TIGR02515">
    <property type="entry name" value="IV_pilus_PilQ"/>
    <property type="match status" value="1"/>
</dbReference>
<dbReference type="InterPro" id="IPR021731">
    <property type="entry name" value="AMIN_dom"/>
</dbReference>
<comment type="caution">
    <text evidence="11">The sequence shown here is derived from an EMBL/GenBank/DDBJ whole genome shotgun (WGS) entry which is preliminary data.</text>
</comment>
<comment type="subcellular location">
    <subcellularLocation>
        <location evidence="8">Cell outer membrane</location>
    </subcellularLocation>
    <subcellularLocation>
        <location evidence="1">Membrane</location>
    </subcellularLocation>
</comment>
<dbReference type="InterPro" id="IPR001775">
    <property type="entry name" value="GspD/PilQ"/>
</dbReference>
<dbReference type="InterPro" id="IPR005644">
    <property type="entry name" value="NolW-like"/>
</dbReference>
<keyword evidence="12" id="KW-1185">Reference proteome</keyword>
<dbReference type="Gene3D" id="3.30.1370.120">
    <property type="match status" value="1"/>
</dbReference>
<sequence>MNTYSNCREHSRSWSLGWQLMLMLVVACCLVTVQAQAQNAMLKDSSFVALPGHKLEVRLDFDMPPPSPRAYSIDSPPRLVLDLFGASNDIGRRQLDIRTGAVESLSLAETEGRLRVVANLNEMVGYDAYAEGNSLFLVFGGAPGLPAVSSSAPARAAPAPAPAAPAPAAASTYGTGMPAIQGTRVQGIDFERLDGGHGRVLISMSDDKAGLDIVEEGNNVVVNLQGATLSGSLNQRVDVQDFATPVMFIDSMSSGRNTTILVKPGAAPYDYMAYQTGNQLVLDFKPITYAEEERRKQDRFPYTGEKIDLNFQDVEIRSVLQIIAEVAEMNLVVGDEVGGNITLRLKNVPWDQALDLVLKTNGLAKREVGNVMLIGSAQTIAERERAELEAQKQVKELAPLLTEFIQVDFRKASEMKGRVEEAKLVSERGFIMADDETNVLMVRETAAQIEEIRDTLRRFDVEVAQVLIEARIVSASADFQKDLGIRWGMAGIDERKNSSFVIDGGSPSNTPQFVQGFPDTGNSNLMVDLGVTPQSSFVFSYIRDNFLLSAELSALQTEGKAEIVSQPKVITTNGKPGLIESGVQIPYQTVEDGEVNIEFEDATLKLEVTPQLNPGDRITLDLDITQDSVGAVLPNGEVSINTNQLQTTVNVADGDTVVLGGVFRNESVNNLSKTPFFGDIPVIKNFFRKRETSNTKTELLIFITPKLIRESLAVQ</sequence>
<dbReference type="InterPro" id="IPR004846">
    <property type="entry name" value="T2SS/T3SS_dom"/>
</dbReference>
<dbReference type="InterPro" id="IPR013355">
    <property type="entry name" value="Pilus_4_PilQ"/>
</dbReference>
<dbReference type="Proteomes" id="UP000599578">
    <property type="component" value="Unassembled WGS sequence"/>
</dbReference>
<evidence type="ECO:0000256" key="7">
    <source>
        <dbReference type="RuleBase" id="RU004003"/>
    </source>
</evidence>
<feature type="region of interest" description="Disordered" evidence="9">
    <location>
        <begin position="151"/>
        <end position="171"/>
    </location>
</feature>
<keyword evidence="5" id="KW-0472">Membrane</keyword>
<evidence type="ECO:0000256" key="8">
    <source>
        <dbReference type="RuleBase" id="RU004004"/>
    </source>
</evidence>
<gene>
    <name evidence="11" type="primary">pilQ</name>
    <name evidence="11" type="ORF">GCM10011348_09950</name>
</gene>
<keyword evidence="2 8" id="KW-0813">Transport</keyword>
<name>A0A917Z9B9_9GAMM</name>
<accession>A0A917Z9B9</accession>
<dbReference type="PRINTS" id="PR01032">
    <property type="entry name" value="PHAGEIV"/>
</dbReference>
<reference evidence="11 12" key="1">
    <citation type="journal article" date="2014" name="Int. J. Syst. Evol. Microbiol.">
        <title>Complete genome sequence of Corynebacterium casei LMG S-19264T (=DSM 44701T), isolated from a smear-ripened cheese.</title>
        <authorList>
            <consortium name="US DOE Joint Genome Institute (JGI-PGF)"/>
            <person name="Walter F."/>
            <person name="Albersmeier A."/>
            <person name="Kalinowski J."/>
            <person name="Ruckert C."/>
        </authorList>
    </citation>
    <scope>NUCLEOTIDE SEQUENCE [LARGE SCALE GENOMIC DNA]</scope>
    <source>
        <strain evidence="11 12">CGMCC 1.7286</strain>
    </source>
</reference>
<proteinExistence type="inferred from homology"/>
<dbReference type="RefSeq" id="WP_229721797.1">
    <property type="nucleotide sequence ID" value="NZ_BMLT01000002.1"/>
</dbReference>
<protein>
    <submittedName>
        <fullName evidence="11">Fimbrial assembly protein PilQ</fullName>
    </submittedName>
</protein>
<dbReference type="Gene3D" id="3.30.1370.130">
    <property type="match status" value="1"/>
</dbReference>
<dbReference type="AlphaFoldDB" id="A0A917Z9B9"/>
<keyword evidence="3" id="KW-0732">Signal</keyword>
<keyword evidence="6" id="KW-0998">Cell outer membrane</keyword>
<dbReference type="GO" id="GO:0009306">
    <property type="term" value="P:protein secretion"/>
    <property type="evidence" value="ECO:0007669"/>
    <property type="project" value="InterPro"/>
</dbReference>
<evidence type="ECO:0000313" key="12">
    <source>
        <dbReference type="Proteomes" id="UP000599578"/>
    </source>
</evidence>
<dbReference type="SMART" id="SM00965">
    <property type="entry name" value="STN"/>
    <property type="match status" value="1"/>
</dbReference>
<dbReference type="Gene3D" id="2.60.40.3500">
    <property type="match status" value="1"/>
</dbReference>
<dbReference type="Pfam" id="PF03958">
    <property type="entry name" value="Secretin_N"/>
    <property type="match status" value="1"/>
</dbReference>
<dbReference type="InterPro" id="IPR051808">
    <property type="entry name" value="Type_IV_pilus_biogenesis"/>
</dbReference>
<evidence type="ECO:0000256" key="3">
    <source>
        <dbReference type="ARBA" id="ARBA00022729"/>
    </source>
</evidence>
<organism evidence="11 12">
    <name type="scientific">Marinobacterium nitratireducens</name>
    <dbReference type="NCBI Taxonomy" id="518897"/>
    <lineage>
        <taxon>Bacteria</taxon>
        <taxon>Pseudomonadati</taxon>
        <taxon>Pseudomonadota</taxon>
        <taxon>Gammaproteobacteria</taxon>
        <taxon>Oceanospirillales</taxon>
        <taxon>Oceanospirillaceae</taxon>
        <taxon>Marinobacterium</taxon>
    </lineage>
</organism>
<dbReference type="Gene3D" id="2.60.40.3470">
    <property type="match status" value="1"/>
</dbReference>
<evidence type="ECO:0000259" key="10">
    <source>
        <dbReference type="SMART" id="SM00965"/>
    </source>
</evidence>
<dbReference type="Pfam" id="PF07660">
    <property type="entry name" value="STN"/>
    <property type="match status" value="1"/>
</dbReference>